<evidence type="ECO:0000313" key="2">
    <source>
        <dbReference type="EMBL" id="MBE1507959.1"/>
    </source>
</evidence>
<sequence>MADREDRIRQRAYEIWEREGRPQGEDMRHWLQAFQEISASLDADSQPAKKPRAKKTAATDKAAKPKVASKSKGGAQSVPTTTPPPKAAKPAAGVTKH</sequence>
<feature type="compositionally biased region" description="Low complexity" evidence="1">
    <location>
        <begin position="88"/>
        <end position="97"/>
    </location>
</feature>
<accession>A0ABR9IXN0</accession>
<dbReference type="EMBL" id="JADBEC010000002">
    <property type="protein sequence ID" value="MBE1507959.1"/>
    <property type="molecule type" value="Genomic_DNA"/>
</dbReference>
<keyword evidence="3" id="KW-1185">Reference proteome</keyword>
<organism evidence="2 3">
    <name type="scientific">Rhizobium viscosum</name>
    <name type="common">Arthrobacter viscosus</name>
    <dbReference type="NCBI Taxonomy" id="1673"/>
    <lineage>
        <taxon>Bacteria</taxon>
        <taxon>Pseudomonadati</taxon>
        <taxon>Pseudomonadota</taxon>
        <taxon>Alphaproteobacteria</taxon>
        <taxon>Hyphomicrobiales</taxon>
        <taxon>Rhizobiaceae</taxon>
        <taxon>Rhizobium/Agrobacterium group</taxon>
        <taxon>Rhizobium</taxon>
    </lineage>
</organism>
<evidence type="ECO:0000313" key="3">
    <source>
        <dbReference type="Proteomes" id="UP000620262"/>
    </source>
</evidence>
<dbReference type="Pfam" id="PF11154">
    <property type="entry name" value="DUF2934"/>
    <property type="match status" value="1"/>
</dbReference>
<gene>
    <name evidence="2" type="ORF">H4W29_005204</name>
</gene>
<reference evidence="2 3" key="1">
    <citation type="submission" date="2020-10" db="EMBL/GenBank/DDBJ databases">
        <title>Sequencing the genomes of 1000 actinobacteria strains.</title>
        <authorList>
            <person name="Klenk H.-P."/>
        </authorList>
    </citation>
    <scope>NUCLEOTIDE SEQUENCE [LARGE SCALE GENOMIC DNA]</scope>
    <source>
        <strain evidence="2 3">DSM 7307</strain>
    </source>
</reference>
<dbReference type="Proteomes" id="UP000620262">
    <property type="component" value="Unassembled WGS sequence"/>
</dbReference>
<proteinExistence type="predicted"/>
<protein>
    <recommendedName>
        <fullName evidence="4">DUF2934 domain-containing protein</fullName>
    </recommendedName>
</protein>
<evidence type="ECO:0000256" key="1">
    <source>
        <dbReference type="SAM" id="MobiDB-lite"/>
    </source>
</evidence>
<dbReference type="InterPro" id="IPR021327">
    <property type="entry name" value="DUF2934"/>
</dbReference>
<feature type="compositionally biased region" description="Low complexity" evidence="1">
    <location>
        <begin position="65"/>
        <end position="75"/>
    </location>
</feature>
<feature type="region of interest" description="Disordered" evidence="1">
    <location>
        <begin position="39"/>
        <end position="97"/>
    </location>
</feature>
<comment type="caution">
    <text evidence="2">The sequence shown here is derived from an EMBL/GenBank/DDBJ whole genome shotgun (WGS) entry which is preliminary data.</text>
</comment>
<evidence type="ECO:0008006" key="4">
    <source>
        <dbReference type="Google" id="ProtNLM"/>
    </source>
</evidence>
<name>A0ABR9IXN0_RHIVS</name>
<dbReference type="RefSeq" id="WP_192731642.1">
    <property type="nucleotide sequence ID" value="NZ_BAAAVL010000002.1"/>
</dbReference>